<dbReference type="STRING" id="62062.ENSHHUP00000014925"/>
<evidence type="ECO:0000313" key="4">
    <source>
        <dbReference type="Proteomes" id="UP000314982"/>
    </source>
</evidence>
<reference evidence="3" key="3">
    <citation type="submission" date="2025-09" db="UniProtKB">
        <authorList>
            <consortium name="Ensembl"/>
        </authorList>
    </citation>
    <scope>IDENTIFICATION</scope>
</reference>
<reference evidence="4" key="1">
    <citation type="submission" date="2018-06" db="EMBL/GenBank/DDBJ databases">
        <title>Genome assembly of Danube salmon.</title>
        <authorList>
            <person name="Macqueen D.J."/>
            <person name="Gundappa M.K."/>
        </authorList>
    </citation>
    <scope>NUCLEOTIDE SEQUENCE [LARGE SCALE GENOMIC DNA]</scope>
</reference>
<dbReference type="Ensembl" id="ENSHHUT00000015435.1">
    <property type="protein sequence ID" value="ENSHHUP00000014925.1"/>
    <property type="gene ID" value="ENSHHUG00000009242.1"/>
</dbReference>
<dbReference type="Proteomes" id="UP000314982">
    <property type="component" value="Unassembled WGS sequence"/>
</dbReference>
<dbReference type="AlphaFoldDB" id="A0A4W5KX70"/>
<proteinExistence type="predicted"/>
<keyword evidence="2" id="KW-0812">Transmembrane</keyword>
<name>A0A4W5KX70_9TELE</name>
<sequence>MEGDCLSCIKYLMFIFNFLIFVSICCFLTLPLEWSQYCDCPSLLSPSPQFFMLVLEWSQYCDCPSLLSPSPQFFMLILLIFLAELATAILAFIFREHVSKFTRELKRHYQGHNNTDVFTSTWNAIMTTVRLPSGATAPETVHSRQAPRLQRQSTPVRSHGSRDSPLPSGATAPETVHSRQGPRLQRQSTPVRGHGSRDSPLPSGATAPETVHSRQGTSL</sequence>
<protein>
    <submittedName>
        <fullName evidence="3">Uncharacterized protein</fullName>
    </submittedName>
</protein>
<reference evidence="3" key="2">
    <citation type="submission" date="2025-08" db="UniProtKB">
        <authorList>
            <consortium name="Ensembl"/>
        </authorList>
    </citation>
    <scope>IDENTIFICATION</scope>
</reference>
<accession>A0A4W5KX70</accession>
<evidence type="ECO:0000256" key="1">
    <source>
        <dbReference type="SAM" id="MobiDB-lite"/>
    </source>
</evidence>
<feature type="transmembrane region" description="Helical" evidence="2">
    <location>
        <begin position="73"/>
        <end position="94"/>
    </location>
</feature>
<dbReference type="GeneTree" id="ENSGT00940000157667"/>
<feature type="region of interest" description="Disordered" evidence="1">
    <location>
        <begin position="134"/>
        <end position="219"/>
    </location>
</feature>
<keyword evidence="4" id="KW-1185">Reference proteome</keyword>
<evidence type="ECO:0000256" key="2">
    <source>
        <dbReference type="SAM" id="Phobius"/>
    </source>
</evidence>
<feature type="transmembrane region" description="Helical" evidence="2">
    <location>
        <begin position="12"/>
        <end position="32"/>
    </location>
</feature>
<keyword evidence="2" id="KW-0472">Membrane</keyword>
<keyword evidence="2" id="KW-1133">Transmembrane helix</keyword>
<evidence type="ECO:0000313" key="3">
    <source>
        <dbReference type="Ensembl" id="ENSHHUP00000014925.1"/>
    </source>
</evidence>
<organism evidence="3 4">
    <name type="scientific">Hucho hucho</name>
    <name type="common">huchen</name>
    <dbReference type="NCBI Taxonomy" id="62062"/>
    <lineage>
        <taxon>Eukaryota</taxon>
        <taxon>Metazoa</taxon>
        <taxon>Chordata</taxon>
        <taxon>Craniata</taxon>
        <taxon>Vertebrata</taxon>
        <taxon>Euteleostomi</taxon>
        <taxon>Actinopterygii</taxon>
        <taxon>Neopterygii</taxon>
        <taxon>Teleostei</taxon>
        <taxon>Protacanthopterygii</taxon>
        <taxon>Salmoniformes</taxon>
        <taxon>Salmonidae</taxon>
        <taxon>Salmoninae</taxon>
        <taxon>Hucho</taxon>
    </lineage>
</organism>